<evidence type="ECO:0000313" key="2">
    <source>
        <dbReference type="Proteomes" id="UP000298663"/>
    </source>
</evidence>
<name>A0A4U5NH60_STECR</name>
<gene>
    <name evidence="1" type="ORF">L596_016122</name>
</gene>
<reference evidence="1 2" key="1">
    <citation type="journal article" date="2015" name="Genome Biol.">
        <title>Comparative genomics of Steinernema reveals deeply conserved gene regulatory networks.</title>
        <authorList>
            <person name="Dillman A.R."/>
            <person name="Macchietto M."/>
            <person name="Porter C.F."/>
            <person name="Rogers A."/>
            <person name="Williams B."/>
            <person name="Antoshechkin I."/>
            <person name="Lee M.M."/>
            <person name="Goodwin Z."/>
            <person name="Lu X."/>
            <person name="Lewis E.E."/>
            <person name="Goodrich-Blair H."/>
            <person name="Stock S.P."/>
            <person name="Adams B.J."/>
            <person name="Sternberg P.W."/>
            <person name="Mortazavi A."/>
        </authorList>
    </citation>
    <scope>NUCLEOTIDE SEQUENCE [LARGE SCALE GENOMIC DNA]</scope>
    <source>
        <strain evidence="1 2">ALL</strain>
    </source>
</reference>
<dbReference type="STRING" id="34508.A0A4U5NH60"/>
<keyword evidence="2" id="KW-1185">Reference proteome</keyword>
<comment type="caution">
    <text evidence="1">The sequence shown here is derived from an EMBL/GenBank/DDBJ whole genome shotgun (WGS) entry which is preliminary data.</text>
</comment>
<evidence type="ECO:0000313" key="1">
    <source>
        <dbReference type="EMBL" id="TKR82388.1"/>
    </source>
</evidence>
<dbReference type="EMBL" id="AZBU02000004">
    <property type="protein sequence ID" value="TKR82388.1"/>
    <property type="molecule type" value="Genomic_DNA"/>
</dbReference>
<organism evidence="1 2">
    <name type="scientific">Steinernema carpocapsae</name>
    <name type="common">Entomopathogenic nematode</name>
    <dbReference type="NCBI Taxonomy" id="34508"/>
    <lineage>
        <taxon>Eukaryota</taxon>
        <taxon>Metazoa</taxon>
        <taxon>Ecdysozoa</taxon>
        <taxon>Nematoda</taxon>
        <taxon>Chromadorea</taxon>
        <taxon>Rhabditida</taxon>
        <taxon>Tylenchina</taxon>
        <taxon>Panagrolaimomorpha</taxon>
        <taxon>Strongyloidoidea</taxon>
        <taxon>Steinernematidae</taxon>
        <taxon>Steinernema</taxon>
    </lineage>
</organism>
<dbReference type="Proteomes" id="UP000298663">
    <property type="component" value="Unassembled WGS sequence"/>
</dbReference>
<accession>A0A4U5NH60</accession>
<dbReference type="AlphaFoldDB" id="A0A4U5NH60"/>
<sequence>MGKKTTLRKASSAGVINRRISLQKPEIVIDKVSNSSNKHISISAGGITTFRWSSLALVTPFPLAPPDSPPANRSLPDPIILCSLFRRSSDDCIRRSSSEIIGGVTFPSNHESRRGSAMSNSSASLQLHDMHQLSIEVEQHHEATRKFENVVENDQVEIFV</sequence>
<protein>
    <submittedName>
        <fullName evidence="1">Uncharacterized protein</fullName>
    </submittedName>
</protein>
<proteinExistence type="predicted"/>
<dbReference type="OrthoDB" id="10034726at2759"/>
<reference evidence="1 2" key="2">
    <citation type="journal article" date="2019" name="G3 (Bethesda)">
        <title>Hybrid Assembly of the Genome of the Entomopathogenic Nematode Steinernema carpocapsae Identifies the X-Chromosome.</title>
        <authorList>
            <person name="Serra L."/>
            <person name="Macchietto M."/>
            <person name="Macias-Munoz A."/>
            <person name="McGill C.J."/>
            <person name="Rodriguez I.M."/>
            <person name="Rodriguez B."/>
            <person name="Murad R."/>
            <person name="Mortazavi A."/>
        </authorList>
    </citation>
    <scope>NUCLEOTIDE SEQUENCE [LARGE SCALE GENOMIC DNA]</scope>
    <source>
        <strain evidence="1 2">ALL</strain>
    </source>
</reference>